<keyword evidence="3" id="KW-1185">Reference proteome</keyword>
<name>Q0W3C6_METAR</name>
<dbReference type="PATRIC" id="fig|351160.9.peg.1163"/>
<feature type="transmembrane region" description="Helical" evidence="1">
    <location>
        <begin position="380"/>
        <end position="400"/>
    </location>
</feature>
<feature type="transmembrane region" description="Helical" evidence="1">
    <location>
        <begin position="499"/>
        <end position="518"/>
    </location>
</feature>
<organism evidence="2 3">
    <name type="scientific">Methanocella arvoryzae (strain DSM 22066 / NBRC 105507 / MRE50)</name>
    <dbReference type="NCBI Taxonomy" id="351160"/>
    <lineage>
        <taxon>Archaea</taxon>
        <taxon>Methanobacteriati</taxon>
        <taxon>Methanobacteriota</taxon>
        <taxon>Stenosarchaea group</taxon>
        <taxon>Methanomicrobia</taxon>
        <taxon>Methanocellales</taxon>
        <taxon>Methanocellaceae</taxon>
        <taxon>Methanocella</taxon>
    </lineage>
</organism>
<evidence type="ECO:0008006" key="4">
    <source>
        <dbReference type="Google" id="ProtNLM"/>
    </source>
</evidence>
<feature type="transmembrane region" description="Helical" evidence="1">
    <location>
        <begin position="406"/>
        <end position="427"/>
    </location>
</feature>
<dbReference type="KEGG" id="rci:RCIX1954"/>
<dbReference type="OrthoDB" id="164013at2157"/>
<dbReference type="Proteomes" id="UP000000663">
    <property type="component" value="Chromosome"/>
</dbReference>
<feature type="transmembrane region" description="Helical" evidence="1">
    <location>
        <begin position="353"/>
        <end position="373"/>
    </location>
</feature>
<feature type="transmembrane region" description="Helical" evidence="1">
    <location>
        <begin position="474"/>
        <end position="492"/>
    </location>
</feature>
<feature type="transmembrane region" description="Helical" evidence="1">
    <location>
        <begin position="127"/>
        <end position="147"/>
    </location>
</feature>
<dbReference type="EMBL" id="AM114193">
    <property type="protein sequence ID" value="CAJ37117.1"/>
    <property type="molecule type" value="Genomic_DNA"/>
</dbReference>
<gene>
    <name evidence="2" type="ORF">RCIX1954</name>
</gene>
<protein>
    <recommendedName>
        <fullName evidence="4">Glycosyltransferase RgtA/B/C/D-like domain-containing protein</fullName>
    </recommendedName>
</protein>
<feature type="transmembrane region" description="Helical" evidence="1">
    <location>
        <begin position="33"/>
        <end position="59"/>
    </location>
</feature>
<evidence type="ECO:0000256" key="1">
    <source>
        <dbReference type="SAM" id="Phobius"/>
    </source>
</evidence>
<feature type="transmembrane region" description="Helical" evidence="1">
    <location>
        <begin position="99"/>
        <end position="121"/>
    </location>
</feature>
<dbReference type="AlphaFoldDB" id="Q0W3C6"/>
<feature type="transmembrane region" description="Helical" evidence="1">
    <location>
        <begin position="65"/>
        <end position="87"/>
    </location>
</feature>
<feature type="transmembrane region" description="Helical" evidence="1">
    <location>
        <begin position="234"/>
        <end position="255"/>
    </location>
</feature>
<feature type="transmembrane region" description="Helical" evidence="1">
    <location>
        <begin position="439"/>
        <end position="462"/>
    </location>
</feature>
<dbReference type="eggNOG" id="arCOG03188">
    <property type="taxonomic scope" value="Archaea"/>
</dbReference>
<dbReference type="GeneID" id="5145193"/>
<feature type="transmembrane region" description="Helical" evidence="1">
    <location>
        <begin position="314"/>
        <end position="341"/>
    </location>
</feature>
<evidence type="ECO:0000313" key="3">
    <source>
        <dbReference type="Proteomes" id="UP000000663"/>
    </source>
</evidence>
<keyword evidence="1" id="KW-0472">Membrane</keyword>
<keyword evidence="1" id="KW-1133">Transmembrane helix</keyword>
<feature type="transmembrane region" description="Helical" evidence="1">
    <location>
        <begin position="285"/>
        <end position="302"/>
    </location>
</feature>
<feature type="transmembrane region" description="Helical" evidence="1">
    <location>
        <begin position="6"/>
        <end position="26"/>
    </location>
</feature>
<proteinExistence type="predicted"/>
<dbReference type="RefSeq" id="WP_012035455.1">
    <property type="nucleotide sequence ID" value="NC_009464.1"/>
</dbReference>
<accession>Q0W3C6</accession>
<dbReference type="STRING" id="351160.RCIX1954"/>
<sequence length="653" mass="73189">MNGLFLLAAGLIVAGFLLALYATRFFTADRPSFLYDLTVDAVLYAIPVLGLLGMAALLVLQQWNLLVLGTYLIIPIVLGPILFLAYSRRKCGNGHVNGLTFRFLLIVYLINFSMSLILLYTFETRTFLYYALIAIIATLIMLEILLFDKRQVSVPVILAQISMLVLNIIWSINLKYYFYVGRTDVLLHSWYVENIVKYGFVSSVFEDYQTFPLWHILNAAAYRITGVDFPVHDIMFINIGIIYVVIAMGVFLVALKVTGNQRTAMLSSLFVAVYPYFILIGSEALARSVVSCLGVILLLLLLDSKVKSRFWLSVLVTAGIIVFHPVAILFILVILATMYLAQKIFVRDPEFSLIPGKYFAVAIPMLALYWLLFGNRIVQALLYSVRNLGASTQVMASVIASPASELFNYLQFVPFLLFIIVGTVAILRSKGLGHNAKIIALTALVLVPLTFPGPALLINKFFMDVEMERFFENGFVFMGLTAAIGFSALFLRSGRAMKAVLTLLFVTMVLLSVSNDFVATDNPLVKRPFFTHYISSGDAAIIEHLTTMTTGYILSDYVPHRYLYGSPERVKTHILEVDSRNLTFLRNSGEDLLVIRSGELEGRPLYVSAVDDGNFIHTPGWRNTVYYTGDSPLWNDLGRYSRVYDSNSIQGYN</sequence>
<reference evidence="2 3" key="1">
    <citation type="journal article" date="2006" name="Science">
        <title>Genome of rice cluster I archaea -- the key methane producers in the rice rhizosphere.</title>
        <authorList>
            <person name="Erkel C."/>
            <person name="Kube M."/>
            <person name="Reinhardt R."/>
            <person name="Liesack W."/>
        </authorList>
    </citation>
    <scope>NUCLEOTIDE SEQUENCE [LARGE SCALE GENOMIC DNA]</scope>
    <source>
        <strain evidence="3">DSM 22066 / NBRC 105507 / MRE50</strain>
    </source>
</reference>
<keyword evidence="1" id="KW-0812">Transmembrane</keyword>
<feature type="transmembrane region" description="Helical" evidence="1">
    <location>
        <begin position="262"/>
        <end position="279"/>
    </location>
</feature>
<feature type="transmembrane region" description="Helical" evidence="1">
    <location>
        <begin position="154"/>
        <end position="172"/>
    </location>
</feature>
<evidence type="ECO:0000313" key="2">
    <source>
        <dbReference type="EMBL" id="CAJ37117.1"/>
    </source>
</evidence>